<feature type="compositionally biased region" description="Low complexity" evidence="1">
    <location>
        <begin position="356"/>
        <end position="365"/>
    </location>
</feature>
<dbReference type="EMBL" id="QVFV01000006">
    <property type="protein sequence ID" value="RZM76046.1"/>
    <property type="molecule type" value="Genomic_DNA"/>
</dbReference>
<reference evidence="3 4" key="1">
    <citation type="submission" date="2018-11" db="EMBL/GenBank/DDBJ databases">
        <title>Whole genome sequencing of an environmental sample.</title>
        <authorList>
            <person name="Sarangi A.N."/>
            <person name="Singh D."/>
            <person name="Tripathy S."/>
        </authorList>
    </citation>
    <scope>NUCLEOTIDE SEQUENCE [LARGE SCALE GENOMIC DNA]</scope>
    <source>
        <strain evidence="3 4">Lakshadweep</strain>
    </source>
</reference>
<feature type="region of interest" description="Disordered" evidence="1">
    <location>
        <begin position="350"/>
        <end position="455"/>
    </location>
</feature>
<comment type="caution">
    <text evidence="3">The sequence shown here is derived from an EMBL/GenBank/DDBJ whole genome shotgun (WGS) entry which is preliminary data.</text>
</comment>
<accession>A0A4Q7E2Y1</accession>
<dbReference type="Proteomes" id="UP000292459">
    <property type="component" value="Unassembled WGS sequence"/>
</dbReference>
<sequence length="455" mass="47498">MNRFFRMSSLQLVGWPSLVLGLLGILSAASPAQGQVPLTRADVESLYNQVEFIPEGQTARPARLSDWLAVGDALRTALGARAELRFNDGSLARVGERATFWFVPNTRDFRLSNGTALFLIPPDRGPSNIRTPSAVTGIQGTALVVRHIPHQACDAAEPSVNELTCPGRTVVMVLTNSPKGPVEVTASNGNSAFLSAGDLAVVENGDIQVMEFNLQLFYDTSPLVSGLELDNPNFEGTGLPTDPVRQETWEGLQSQTDFNGSYLLNPSVVALNAQLGTTVSWLLPADGGDSPTFANDTAATPLSALESLENTAIVQNPVRQSLMSTWPPRTVPGLEVPQASVPGVVIPTGPSSQPAGVIRPVIPNVGGPGPIGPPSREPGVVTGGPPVGVPPVEQPVGVPPVEQPGGGPPPEFPGAPEEFPGAPEEFPAGPNDDPPEVPDPGDNGPELEVPFDPAG</sequence>
<feature type="compositionally biased region" description="Pro residues" evidence="1">
    <location>
        <begin position="387"/>
        <end position="413"/>
    </location>
</feature>
<evidence type="ECO:0000256" key="1">
    <source>
        <dbReference type="SAM" id="MobiDB-lite"/>
    </source>
</evidence>
<gene>
    <name evidence="3" type="ORF">DYY88_19315</name>
</gene>
<evidence type="ECO:0000259" key="2">
    <source>
        <dbReference type="Pfam" id="PF04773"/>
    </source>
</evidence>
<feature type="compositionally biased region" description="Low complexity" evidence="1">
    <location>
        <begin position="414"/>
        <end position="430"/>
    </location>
</feature>
<dbReference type="AlphaFoldDB" id="A0A4Q7E2Y1"/>
<dbReference type="Gene3D" id="2.60.120.1440">
    <property type="match status" value="1"/>
</dbReference>
<evidence type="ECO:0000313" key="3">
    <source>
        <dbReference type="EMBL" id="RZM76046.1"/>
    </source>
</evidence>
<dbReference type="InterPro" id="IPR006860">
    <property type="entry name" value="FecR"/>
</dbReference>
<dbReference type="RefSeq" id="WP_084606960.1">
    <property type="nucleotide sequence ID" value="NZ_QVFV01000006.1"/>
</dbReference>
<keyword evidence="4" id="KW-1185">Reference proteome</keyword>
<dbReference type="Pfam" id="PF04773">
    <property type="entry name" value="FecR"/>
    <property type="match status" value="1"/>
</dbReference>
<dbReference type="OrthoDB" id="530299at2"/>
<name>A0A4Q7E2Y1_9CYAN</name>
<proteinExistence type="predicted"/>
<feature type="domain" description="FecR protein" evidence="2">
    <location>
        <begin position="72"/>
        <end position="147"/>
    </location>
</feature>
<organism evidence="3 4">
    <name type="scientific">Leptolyngbya iicbica LK</name>
    <dbReference type="NCBI Taxonomy" id="2294035"/>
    <lineage>
        <taxon>Bacteria</taxon>
        <taxon>Bacillati</taxon>
        <taxon>Cyanobacteriota</taxon>
        <taxon>Cyanophyceae</taxon>
        <taxon>Leptolyngbyales</taxon>
        <taxon>Leptolyngbyaceae</taxon>
        <taxon>Leptolyngbya group</taxon>
        <taxon>Leptolyngbya</taxon>
        <taxon>Leptolyngbya iicbica</taxon>
    </lineage>
</organism>
<protein>
    <recommendedName>
        <fullName evidence="2">FecR protein domain-containing protein</fullName>
    </recommendedName>
</protein>
<evidence type="ECO:0000313" key="4">
    <source>
        <dbReference type="Proteomes" id="UP000292459"/>
    </source>
</evidence>